<dbReference type="SUPFAM" id="SSF88946">
    <property type="entry name" value="Sigma2 domain of RNA polymerase sigma factors"/>
    <property type="match status" value="1"/>
</dbReference>
<name>A0A848KDW4_9NOCA</name>
<dbReference type="Pfam" id="PF08281">
    <property type="entry name" value="Sigma70_r4_2"/>
    <property type="match status" value="1"/>
</dbReference>
<dbReference type="InterPro" id="IPR014284">
    <property type="entry name" value="RNA_pol_sigma-70_dom"/>
</dbReference>
<reference evidence="8 9" key="2">
    <citation type="submission" date="2020-06" db="EMBL/GenBank/DDBJ databases">
        <title>Antribacter stalactiti gen. nov., sp. nov., a new member of the family Nacardiaceae isolated from a cave.</title>
        <authorList>
            <person name="Kim I.S."/>
        </authorList>
    </citation>
    <scope>NUCLEOTIDE SEQUENCE [LARGE SCALE GENOMIC DNA]</scope>
    <source>
        <strain evidence="8 9">YC2-7</strain>
    </source>
</reference>
<evidence type="ECO:0000313" key="9">
    <source>
        <dbReference type="Proteomes" id="UP000535543"/>
    </source>
</evidence>
<dbReference type="InterPro" id="IPR013249">
    <property type="entry name" value="RNA_pol_sigma70_r4_t2"/>
</dbReference>
<dbReference type="GO" id="GO:0016987">
    <property type="term" value="F:sigma factor activity"/>
    <property type="evidence" value="ECO:0007669"/>
    <property type="project" value="UniProtKB-KW"/>
</dbReference>
<keyword evidence="5" id="KW-0804">Transcription</keyword>
<keyword evidence="9" id="KW-1185">Reference proteome</keyword>
<dbReference type="PANTHER" id="PTHR43133:SF62">
    <property type="entry name" value="RNA POLYMERASE SIGMA FACTOR SIGZ"/>
    <property type="match status" value="1"/>
</dbReference>
<evidence type="ECO:0000256" key="4">
    <source>
        <dbReference type="ARBA" id="ARBA00023125"/>
    </source>
</evidence>
<gene>
    <name evidence="8" type="ORF">FGL95_15715</name>
</gene>
<dbReference type="RefSeq" id="WP_169588470.1">
    <property type="nucleotide sequence ID" value="NZ_VCQU01000005.1"/>
</dbReference>
<dbReference type="EMBL" id="VCQU01000005">
    <property type="protein sequence ID" value="NMN96489.1"/>
    <property type="molecule type" value="Genomic_DNA"/>
</dbReference>
<evidence type="ECO:0000256" key="1">
    <source>
        <dbReference type="ARBA" id="ARBA00010641"/>
    </source>
</evidence>
<dbReference type="Pfam" id="PF04542">
    <property type="entry name" value="Sigma70_r2"/>
    <property type="match status" value="1"/>
</dbReference>
<accession>A0A848KDW4</accession>
<feature type="domain" description="RNA polymerase sigma-70 region 2" evidence="6">
    <location>
        <begin position="20"/>
        <end position="85"/>
    </location>
</feature>
<evidence type="ECO:0000256" key="3">
    <source>
        <dbReference type="ARBA" id="ARBA00023082"/>
    </source>
</evidence>
<dbReference type="InterPro" id="IPR039425">
    <property type="entry name" value="RNA_pol_sigma-70-like"/>
</dbReference>
<organism evidence="8 9">
    <name type="scientific">Antrihabitans stalactiti</name>
    <dbReference type="NCBI Taxonomy" id="2584121"/>
    <lineage>
        <taxon>Bacteria</taxon>
        <taxon>Bacillati</taxon>
        <taxon>Actinomycetota</taxon>
        <taxon>Actinomycetes</taxon>
        <taxon>Mycobacteriales</taxon>
        <taxon>Nocardiaceae</taxon>
        <taxon>Antrihabitans</taxon>
    </lineage>
</organism>
<reference evidence="8 9" key="1">
    <citation type="submission" date="2019-05" db="EMBL/GenBank/DDBJ databases">
        <authorList>
            <person name="Lee S.D."/>
        </authorList>
    </citation>
    <scope>NUCLEOTIDE SEQUENCE [LARGE SCALE GENOMIC DNA]</scope>
    <source>
        <strain evidence="8 9">YC2-7</strain>
    </source>
</reference>
<evidence type="ECO:0000259" key="6">
    <source>
        <dbReference type="Pfam" id="PF04542"/>
    </source>
</evidence>
<comment type="similarity">
    <text evidence="1">Belongs to the sigma-70 factor family. ECF subfamily.</text>
</comment>
<evidence type="ECO:0000256" key="5">
    <source>
        <dbReference type="ARBA" id="ARBA00023163"/>
    </source>
</evidence>
<dbReference type="InterPro" id="IPR036388">
    <property type="entry name" value="WH-like_DNA-bd_sf"/>
</dbReference>
<keyword evidence="2" id="KW-0805">Transcription regulation</keyword>
<protein>
    <submittedName>
        <fullName evidence="8">Sigma-70 family RNA polymerase sigma factor</fullName>
    </submittedName>
</protein>
<dbReference type="NCBIfam" id="TIGR02937">
    <property type="entry name" value="sigma70-ECF"/>
    <property type="match status" value="1"/>
</dbReference>
<keyword evidence="4" id="KW-0238">DNA-binding</keyword>
<feature type="domain" description="RNA polymerase sigma factor 70 region 4 type 2" evidence="7">
    <location>
        <begin position="118"/>
        <end position="169"/>
    </location>
</feature>
<sequence length="206" mass="23049">MSVQEMTAEAGHPTVEDVWRRFGAELRSFVHRRINDPYRADDIVSEVLIKIHENVGSLDDRERLAGWVFRIARNAVTDEYRRVARAREQLDAAPGDMRDDVEASWDSSDEVMTELAGCLRPLLEGLTPTYRRALELTDLDGNAQAEAARLEGISVSGMKSRVQRGRQQLVDVLRRCCALTLDSRGMPMEYTRPDSCGCSGSSAHPA</sequence>
<evidence type="ECO:0000259" key="7">
    <source>
        <dbReference type="Pfam" id="PF08281"/>
    </source>
</evidence>
<dbReference type="AlphaFoldDB" id="A0A848KDW4"/>
<dbReference type="PANTHER" id="PTHR43133">
    <property type="entry name" value="RNA POLYMERASE ECF-TYPE SIGMA FACTO"/>
    <property type="match status" value="1"/>
</dbReference>
<proteinExistence type="inferred from homology"/>
<evidence type="ECO:0000256" key="2">
    <source>
        <dbReference type="ARBA" id="ARBA00023015"/>
    </source>
</evidence>
<keyword evidence="3" id="KW-0731">Sigma factor</keyword>
<dbReference type="InterPro" id="IPR007627">
    <property type="entry name" value="RNA_pol_sigma70_r2"/>
</dbReference>
<dbReference type="Gene3D" id="1.10.1740.10">
    <property type="match status" value="1"/>
</dbReference>
<dbReference type="Proteomes" id="UP000535543">
    <property type="component" value="Unassembled WGS sequence"/>
</dbReference>
<comment type="caution">
    <text evidence="8">The sequence shown here is derived from an EMBL/GenBank/DDBJ whole genome shotgun (WGS) entry which is preliminary data.</text>
</comment>
<dbReference type="InterPro" id="IPR013324">
    <property type="entry name" value="RNA_pol_sigma_r3/r4-like"/>
</dbReference>
<dbReference type="InterPro" id="IPR013325">
    <property type="entry name" value="RNA_pol_sigma_r2"/>
</dbReference>
<dbReference type="GO" id="GO:0003677">
    <property type="term" value="F:DNA binding"/>
    <property type="evidence" value="ECO:0007669"/>
    <property type="project" value="UniProtKB-KW"/>
</dbReference>
<dbReference type="GO" id="GO:0006352">
    <property type="term" value="P:DNA-templated transcription initiation"/>
    <property type="evidence" value="ECO:0007669"/>
    <property type="project" value="InterPro"/>
</dbReference>
<dbReference type="Gene3D" id="1.10.10.10">
    <property type="entry name" value="Winged helix-like DNA-binding domain superfamily/Winged helix DNA-binding domain"/>
    <property type="match status" value="1"/>
</dbReference>
<evidence type="ECO:0000313" key="8">
    <source>
        <dbReference type="EMBL" id="NMN96489.1"/>
    </source>
</evidence>
<dbReference type="SUPFAM" id="SSF88659">
    <property type="entry name" value="Sigma3 and sigma4 domains of RNA polymerase sigma factors"/>
    <property type="match status" value="1"/>
</dbReference>